<protein>
    <recommendedName>
        <fullName evidence="6">Zinc finger PHD-type domain-containing protein</fullName>
    </recommendedName>
</protein>
<dbReference type="GO" id="GO:0006325">
    <property type="term" value="P:chromatin organization"/>
    <property type="evidence" value="ECO:0007669"/>
    <property type="project" value="UniProtKB-KW"/>
</dbReference>
<dbReference type="InterPro" id="IPR011011">
    <property type="entry name" value="Znf_FYVE_PHD"/>
</dbReference>
<evidence type="ECO:0000313" key="4">
    <source>
        <dbReference type="EMBL" id="KIX96288.1"/>
    </source>
</evidence>
<dbReference type="VEuPathDB" id="FungiDB:Z520_08066"/>
<dbReference type="STRING" id="1442371.A0A0D2KI02"/>
<dbReference type="OrthoDB" id="303107at2759"/>
<dbReference type="GO" id="GO:0034967">
    <property type="term" value="C:Set3 complex"/>
    <property type="evidence" value="ECO:0007669"/>
    <property type="project" value="TreeGrafter"/>
</dbReference>
<dbReference type="GO" id="GO:0070210">
    <property type="term" value="C:Rpd3L-Expanded complex"/>
    <property type="evidence" value="ECO:0007669"/>
    <property type="project" value="TreeGrafter"/>
</dbReference>
<dbReference type="PANTHER" id="PTHR46462:SF3">
    <property type="entry name" value="UPSET, ISOFORM A"/>
    <property type="match status" value="1"/>
</dbReference>
<evidence type="ECO:0008006" key="6">
    <source>
        <dbReference type="Google" id="ProtNLM"/>
    </source>
</evidence>
<feature type="coiled-coil region" evidence="2">
    <location>
        <begin position="230"/>
        <end position="264"/>
    </location>
</feature>
<evidence type="ECO:0000256" key="3">
    <source>
        <dbReference type="SAM" id="MobiDB-lite"/>
    </source>
</evidence>
<dbReference type="Proteomes" id="UP000053411">
    <property type="component" value="Unassembled WGS sequence"/>
</dbReference>
<dbReference type="GeneID" id="27713812"/>
<gene>
    <name evidence="4" type="ORF">Z520_08066</name>
</gene>
<feature type="compositionally biased region" description="Polar residues" evidence="3">
    <location>
        <begin position="123"/>
        <end position="135"/>
    </location>
</feature>
<dbReference type="InterPro" id="IPR013083">
    <property type="entry name" value="Znf_RING/FYVE/PHD"/>
</dbReference>
<evidence type="ECO:0000256" key="2">
    <source>
        <dbReference type="SAM" id="Coils"/>
    </source>
</evidence>
<keyword evidence="5" id="KW-1185">Reference proteome</keyword>
<evidence type="ECO:0000313" key="5">
    <source>
        <dbReference type="Proteomes" id="UP000053411"/>
    </source>
</evidence>
<accession>A0A0D2KI02</accession>
<dbReference type="GO" id="GO:0006355">
    <property type="term" value="P:regulation of DNA-templated transcription"/>
    <property type="evidence" value="ECO:0007669"/>
    <property type="project" value="TreeGrafter"/>
</dbReference>
<organism evidence="4 5">
    <name type="scientific">Fonsecaea multimorphosa CBS 102226</name>
    <dbReference type="NCBI Taxonomy" id="1442371"/>
    <lineage>
        <taxon>Eukaryota</taxon>
        <taxon>Fungi</taxon>
        <taxon>Dikarya</taxon>
        <taxon>Ascomycota</taxon>
        <taxon>Pezizomycotina</taxon>
        <taxon>Eurotiomycetes</taxon>
        <taxon>Chaetothyriomycetidae</taxon>
        <taxon>Chaetothyriales</taxon>
        <taxon>Herpotrichiellaceae</taxon>
        <taxon>Fonsecaea</taxon>
    </lineage>
</organism>
<dbReference type="Gene3D" id="3.30.40.10">
    <property type="entry name" value="Zinc/RING finger domain, C3HC4 (zinc finger)"/>
    <property type="match status" value="1"/>
</dbReference>
<dbReference type="RefSeq" id="XP_016630411.1">
    <property type="nucleotide sequence ID" value="XM_016778563.1"/>
</dbReference>
<evidence type="ECO:0000256" key="1">
    <source>
        <dbReference type="ARBA" id="ARBA00022853"/>
    </source>
</evidence>
<keyword evidence="2" id="KW-0175">Coiled coil</keyword>
<feature type="region of interest" description="Disordered" evidence="3">
    <location>
        <begin position="123"/>
        <end position="145"/>
    </location>
</feature>
<dbReference type="PANTHER" id="PTHR46462">
    <property type="entry name" value="UPSET, ISOFORM A"/>
    <property type="match status" value="1"/>
</dbReference>
<dbReference type="SUPFAM" id="SSF57903">
    <property type="entry name" value="FYVE/PHD zinc finger"/>
    <property type="match status" value="1"/>
</dbReference>
<dbReference type="AlphaFoldDB" id="A0A0D2KI02"/>
<dbReference type="EMBL" id="KN848078">
    <property type="protein sequence ID" value="KIX96288.1"/>
    <property type="molecule type" value="Genomic_DNA"/>
</dbReference>
<name>A0A0D2KI02_9EURO</name>
<proteinExistence type="predicted"/>
<reference evidence="4 5" key="1">
    <citation type="submission" date="2015-01" db="EMBL/GenBank/DDBJ databases">
        <title>The Genome Sequence of Fonsecaea multimorphosa CBS 102226.</title>
        <authorList>
            <consortium name="The Broad Institute Genomics Platform"/>
            <person name="Cuomo C."/>
            <person name="de Hoog S."/>
            <person name="Gorbushina A."/>
            <person name="Stielow B."/>
            <person name="Teixiera M."/>
            <person name="Abouelleil A."/>
            <person name="Chapman S.B."/>
            <person name="Priest M."/>
            <person name="Young S.K."/>
            <person name="Wortman J."/>
            <person name="Nusbaum C."/>
            <person name="Birren B."/>
        </authorList>
    </citation>
    <scope>NUCLEOTIDE SEQUENCE [LARGE SCALE GENOMIC DNA]</scope>
    <source>
        <strain evidence="4 5">CBS 102226</strain>
    </source>
</reference>
<keyword evidence="1" id="KW-0156">Chromatin regulator</keyword>
<sequence>MSDSVSSEASGRSVWPRELITFMFAFISTNEKLFESDSTRAAGFAKLAERLGAINPKNLAYSPKRVKAKLVEIHRRCGGKAPIEELYHYGVHKATLPDLELWKYATYKEIRHQIDILRSEQGRLNPSSSTIQPAESKSKYETRQQNPSTKGKIRCICPFDTEDGQRSVCCERCETWQHVFCYYEPPENHFCEECVNNLAAHGAEASMQDVTKGIGLLSVVSDNGKDELSREDLLKKVGELQHLNRQLTAENQSCQRQIRSYKLTLQNERQLGTFTTFRNTDAIESEPSLLPNPEIEKIVEKINNLIRGYLASRRLHDKELPLISMVQGRATSDELSNTWSSYLGKQLLSTRKNAKEYLKKTTASSHGILKTLVWTAIRDWVFSSDVFSLESLTGPFLPQMSHCVSDRDGPEALRNLYLASWFVLLQMENSWFQDLLNTRAVELGQRLSTAVSSLRKICNADAQSQSDTIEKDLDVDYARFKEIVMTALALKSRLPFKKSLVELYLPAPGSIFTDCHDASLSPKGYTEKGRVLLAVSPAILLYSLGANDKQQTPSSVLDCMVNGDIDREQGILVCQASVLCEED</sequence>